<dbReference type="RefSeq" id="WP_203621652.1">
    <property type="nucleotide sequence ID" value="NZ_JAAGMK010000977.1"/>
</dbReference>
<proteinExistence type="predicted"/>
<dbReference type="InterPro" id="IPR023210">
    <property type="entry name" value="NADP_OxRdtase_dom"/>
</dbReference>
<dbReference type="GO" id="GO:0016491">
    <property type="term" value="F:oxidoreductase activity"/>
    <property type="evidence" value="ECO:0007669"/>
    <property type="project" value="UniProtKB-KW"/>
</dbReference>
<feature type="non-terminal residue" evidence="3">
    <location>
        <position position="1"/>
    </location>
</feature>
<dbReference type="Gene3D" id="3.20.20.100">
    <property type="entry name" value="NADP-dependent oxidoreductase domain"/>
    <property type="match status" value="1"/>
</dbReference>
<dbReference type="EMBL" id="JAAGMK010000977">
    <property type="protein sequence ID" value="NEB89277.1"/>
    <property type="molecule type" value="Genomic_DNA"/>
</dbReference>
<sequence>GAPLGRGLLAGALSRSDDLAPDDWRRTQPRFAPRAIRHNFALTQAVAQVAARHEATSAQVALAWLLRLGDHVVPLPGTSAPYHLAENIGGDRIRLTEQDLTDLEFLPYPAGAPEV</sequence>
<dbReference type="InterPro" id="IPR036812">
    <property type="entry name" value="NAD(P)_OxRdtase_dom_sf"/>
</dbReference>
<dbReference type="PANTHER" id="PTHR43625:SF40">
    <property type="entry name" value="ALDO-KETO REDUCTASE YAKC [NADP(+)]"/>
    <property type="match status" value="1"/>
</dbReference>
<dbReference type="InterPro" id="IPR050791">
    <property type="entry name" value="Aldo-Keto_reductase"/>
</dbReference>
<dbReference type="GO" id="GO:0005737">
    <property type="term" value="C:cytoplasm"/>
    <property type="evidence" value="ECO:0007669"/>
    <property type="project" value="TreeGrafter"/>
</dbReference>
<accession>A0A6G3T1Y8</accession>
<dbReference type="PANTHER" id="PTHR43625">
    <property type="entry name" value="AFLATOXIN B1 ALDEHYDE REDUCTASE"/>
    <property type="match status" value="1"/>
</dbReference>
<dbReference type="AlphaFoldDB" id="A0A6G3T1Y8"/>
<reference evidence="3" key="1">
    <citation type="submission" date="2020-01" db="EMBL/GenBank/DDBJ databases">
        <title>Insect and environment-associated Actinomycetes.</title>
        <authorList>
            <person name="Currrie C."/>
            <person name="Chevrette M."/>
            <person name="Carlson C."/>
            <person name="Stubbendieck R."/>
            <person name="Wendt-Pienkowski E."/>
        </authorList>
    </citation>
    <scope>NUCLEOTIDE SEQUENCE</scope>
    <source>
        <strain evidence="3">SID505</strain>
    </source>
</reference>
<dbReference type="Pfam" id="PF00248">
    <property type="entry name" value="Aldo_ket_red"/>
    <property type="match status" value="1"/>
</dbReference>
<protein>
    <submittedName>
        <fullName evidence="3">Aldo/keto reductase</fullName>
    </submittedName>
</protein>
<gene>
    <name evidence="3" type="ORF">G3I43_34745</name>
</gene>
<feature type="domain" description="NADP-dependent oxidoreductase" evidence="2">
    <location>
        <begin position="3"/>
        <end position="103"/>
    </location>
</feature>
<evidence type="ECO:0000259" key="2">
    <source>
        <dbReference type="Pfam" id="PF00248"/>
    </source>
</evidence>
<organism evidence="3">
    <name type="scientific">Streptomyces anulatus</name>
    <name type="common">Streptomyces chrysomallus</name>
    <dbReference type="NCBI Taxonomy" id="1892"/>
    <lineage>
        <taxon>Bacteria</taxon>
        <taxon>Bacillati</taxon>
        <taxon>Actinomycetota</taxon>
        <taxon>Actinomycetes</taxon>
        <taxon>Kitasatosporales</taxon>
        <taxon>Streptomycetaceae</taxon>
        <taxon>Streptomyces</taxon>
    </lineage>
</organism>
<evidence type="ECO:0000256" key="1">
    <source>
        <dbReference type="ARBA" id="ARBA00023002"/>
    </source>
</evidence>
<name>A0A6G3T1Y8_STRAQ</name>
<dbReference type="SUPFAM" id="SSF51430">
    <property type="entry name" value="NAD(P)-linked oxidoreductase"/>
    <property type="match status" value="1"/>
</dbReference>
<comment type="caution">
    <text evidence="3">The sequence shown here is derived from an EMBL/GenBank/DDBJ whole genome shotgun (WGS) entry which is preliminary data.</text>
</comment>
<evidence type="ECO:0000313" key="3">
    <source>
        <dbReference type="EMBL" id="NEB89277.1"/>
    </source>
</evidence>
<keyword evidence="1" id="KW-0560">Oxidoreductase</keyword>